<accession>A0A0D2C2Z5</accession>
<dbReference type="Proteomes" id="UP000053342">
    <property type="component" value="Unassembled WGS sequence"/>
</dbReference>
<feature type="region of interest" description="Disordered" evidence="1">
    <location>
        <begin position="1"/>
        <end position="221"/>
    </location>
</feature>
<evidence type="ECO:0000313" key="2">
    <source>
        <dbReference type="EMBL" id="KIW44147.1"/>
    </source>
</evidence>
<dbReference type="GeneID" id="27357254"/>
<feature type="compositionally biased region" description="Pro residues" evidence="1">
    <location>
        <begin position="149"/>
        <end position="160"/>
    </location>
</feature>
<feature type="compositionally biased region" description="Pro residues" evidence="1">
    <location>
        <begin position="96"/>
        <end position="110"/>
    </location>
</feature>
<dbReference type="EMBL" id="KN847335">
    <property type="protein sequence ID" value="KIW44147.1"/>
    <property type="molecule type" value="Genomic_DNA"/>
</dbReference>
<feature type="compositionally biased region" description="Pro residues" evidence="1">
    <location>
        <begin position="122"/>
        <end position="132"/>
    </location>
</feature>
<reference evidence="2 3" key="1">
    <citation type="submission" date="2015-01" db="EMBL/GenBank/DDBJ databases">
        <title>The Genome Sequence of Exophiala oligosperma CBS72588.</title>
        <authorList>
            <consortium name="The Broad Institute Genomics Platform"/>
            <person name="Cuomo C."/>
            <person name="de Hoog S."/>
            <person name="Gorbushina A."/>
            <person name="Stielow B."/>
            <person name="Teixiera M."/>
            <person name="Abouelleil A."/>
            <person name="Chapman S.B."/>
            <person name="Priest M."/>
            <person name="Young S.K."/>
            <person name="Wortman J."/>
            <person name="Nusbaum C."/>
            <person name="Birren B."/>
        </authorList>
    </citation>
    <scope>NUCLEOTIDE SEQUENCE [LARGE SCALE GENOMIC DNA]</scope>
    <source>
        <strain evidence="2 3">CBS 72588</strain>
    </source>
</reference>
<dbReference type="OrthoDB" id="5385910at2759"/>
<evidence type="ECO:0000313" key="3">
    <source>
        <dbReference type="Proteomes" id="UP000053342"/>
    </source>
</evidence>
<dbReference type="VEuPathDB" id="FungiDB:PV06_05180"/>
<organism evidence="2 3">
    <name type="scientific">Exophiala oligosperma</name>
    <dbReference type="NCBI Taxonomy" id="215243"/>
    <lineage>
        <taxon>Eukaryota</taxon>
        <taxon>Fungi</taxon>
        <taxon>Dikarya</taxon>
        <taxon>Ascomycota</taxon>
        <taxon>Pezizomycotina</taxon>
        <taxon>Eurotiomycetes</taxon>
        <taxon>Chaetothyriomycetidae</taxon>
        <taxon>Chaetothyriales</taxon>
        <taxon>Herpotrichiellaceae</taxon>
        <taxon>Exophiala</taxon>
    </lineage>
</organism>
<feature type="compositionally biased region" description="Polar residues" evidence="1">
    <location>
        <begin position="62"/>
        <end position="76"/>
    </location>
</feature>
<feature type="compositionally biased region" description="Low complexity" evidence="1">
    <location>
        <begin position="77"/>
        <end position="95"/>
    </location>
</feature>
<dbReference type="HOGENOM" id="CLU_058869_0_0_1"/>
<protein>
    <submittedName>
        <fullName evidence="2">Uncharacterized protein</fullName>
    </submittedName>
</protein>
<name>A0A0D2C2Z5_9EURO</name>
<keyword evidence="3" id="KW-1185">Reference proteome</keyword>
<gene>
    <name evidence="2" type="ORF">PV06_05180</name>
</gene>
<dbReference type="AlphaFoldDB" id="A0A0D2C2Z5"/>
<feature type="compositionally biased region" description="Polar residues" evidence="1">
    <location>
        <begin position="39"/>
        <end position="50"/>
    </location>
</feature>
<dbReference type="STRING" id="215243.A0A0D2C2Z5"/>
<sequence length="254" mass="26883">MPPIPVHTASPINNNTPSDLFGTSPSTAAARYTPPSAEASPTATQPTSTYPAARPGAPAVPQPTNAASATYNNRLQPTATATLPTPTATSNAPLSDSPPPPQPGAVPSPYPTAYNTPALSIPQPPIPGPHPQHTPTSSVTSPVRHALPSPTPTRPYPVPFTPQRQFQDLSHPPGYMQDSRASFDDKPVEDCQPYENRASPSSTSRRGILDSEPVFDNRGDNDSILNTAMSWAKAAGKSLSKTEQEIWKHMNGED</sequence>
<proteinExistence type="predicted"/>
<feature type="compositionally biased region" description="Polar residues" evidence="1">
    <location>
        <begin position="10"/>
        <end position="27"/>
    </location>
</feature>
<dbReference type="RefSeq" id="XP_016264363.1">
    <property type="nucleotide sequence ID" value="XM_016406157.1"/>
</dbReference>
<evidence type="ECO:0000256" key="1">
    <source>
        <dbReference type="SAM" id="MobiDB-lite"/>
    </source>
</evidence>